<dbReference type="PANTHER" id="PTHR42978">
    <property type="entry name" value="QUORUM-QUENCHING LACTONASE YTNP-RELATED-RELATED"/>
    <property type="match status" value="1"/>
</dbReference>
<gene>
    <name evidence="6" type="ORF">C8P68_103420</name>
</gene>
<dbReference type="InterPro" id="IPR051013">
    <property type="entry name" value="MBL_superfamily_lactonases"/>
</dbReference>
<evidence type="ECO:0000256" key="2">
    <source>
        <dbReference type="ARBA" id="ARBA00022723"/>
    </source>
</evidence>
<feature type="domain" description="Metallo-beta-lactamase" evidence="5">
    <location>
        <begin position="36"/>
        <end position="233"/>
    </location>
</feature>
<evidence type="ECO:0000313" key="6">
    <source>
        <dbReference type="EMBL" id="PTQ98259.1"/>
    </source>
</evidence>
<evidence type="ECO:0000259" key="5">
    <source>
        <dbReference type="SMART" id="SM00849"/>
    </source>
</evidence>
<dbReference type="InterPro" id="IPR036866">
    <property type="entry name" value="RibonucZ/Hydroxyglut_hydro"/>
</dbReference>
<evidence type="ECO:0000256" key="1">
    <source>
        <dbReference type="ARBA" id="ARBA00007749"/>
    </source>
</evidence>
<accession>A0A2T5JBW3</accession>
<evidence type="ECO:0000256" key="4">
    <source>
        <dbReference type="ARBA" id="ARBA00022833"/>
    </source>
</evidence>
<comment type="caution">
    <text evidence="6">The sequence shown here is derived from an EMBL/GenBank/DDBJ whole genome shotgun (WGS) entry which is preliminary data.</text>
</comment>
<dbReference type="InterPro" id="IPR001279">
    <property type="entry name" value="Metallo-B-lactamas"/>
</dbReference>
<keyword evidence="7" id="KW-1185">Reference proteome</keyword>
<proteinExistence type="inferred from homology"/>
<dbReference type="AlphaFoldDB" id="A0A2T5JBW3"/>
<name>A0A2T5JBW3_9SPHI</name>
<keyword evidence="2" id="KW-0479">Metal-binding</keyword>
<comment type="similarity">
    <text evidence="1">Belongs to the metallo-beta-lactamase superfamily.</text>
</comment>
<organism evidence="6 7">
    <name type="scientific">Mucilaginibacter yixingensis</name>
    <dbReference type="NCBI Taxonomy" id="1295612"/>
    <lineage>
        <taxon>Bacteria</taxon>
        <taxon>Pseudomonadati</taxon>
        <taxon>Bacteroidota</taxon>
        <taxon>Sphingobacteriia</taxon>
        <taxon>Sphingobacteriales</taxon>
        <taxon>Sphingobacteriaceae</taxon>
        <taxon>Mucilaginibacter</taxon>
    </lineage>
</organism>
<dbReference type="EMBL" id="QAOQ01000003">
    <property type="protein sequence ID" value="PTQ98259.1"/>
    <property type="molecule type" value="Genomic_DNA"/>
</dbReference>
<protein>
    <submittedName>
        <fullName evidence="6">Metallo-beta-lactamase superfamily protein</fullName>
    </submittedName>
</protein>
<keyword evidence="3" id="KW-0378">Hydrolase</keyword>
<dbReference type="Pfam" id="PF00753">
    <property type="entry name" value="Lactamase_B"/>
    <property type="match status" value="1"/>
</dbReference>
<dbReference type="SUPFAM" id="SSF56281">
    <property type="entry name" value="Metallo-hydrolase/oxidoreductase"/>
    <property type="match status" value="1"/>
</dbReference>
<dbReference type="GO" id="GO:0016787">
    <property type="term" value="F:hydrolase activity"/>
    <property type="evidence" value="ECO:0007669"/>
    <property type="project" value="UniProtKB-KW"/>
</dbReference>
<sequence>MKVIPLAEGLYQVDDAKNYTPFSAGITPAPNTLHMAIRPFLIQLDGELILLDTGLGNEISKDHQIVALLAAQGFTPNQVTKVLLSHLHKDHLGGLGYFDDAVYKTYFPNAEIFVFEQELAFALTQTDKPAYDKRVLKNLRTLPNIKLLTEQQGTILPGITYEVAGGHTSFQLVFWLKAEGQTFFYGADNLPQKRYADYHIAYKTDYDGKKAMNLRKQWLDQAPKEHWTILLYHDLELPWLKF</sequence>
<dbReference type="RefSeq" id="WP_107828433.1">
    <property type="nucleotide sequence ID" value="NZ_CP160205.1"/>
</dbReference>
<evidence type="ECO:0000313" key="7">
    <source>
        <dbReference type="Proteomes" id="UP000244168"/>
    </source>
</evidence>
<dbReference type="Proteomes" id="UP000244168">
    <property type="component" value="Unassembled WGS sequence"/>
</dbReference>
<dbReference type="Gene3D" id="3.60.15.10">
    <property type="entry name" value="Ribonuclease Z/Hydroxyacylglutathione hydrolase-like"/>
    <property type="match status" value="1"/>
</dbReference>
<evidence type="ECO:0000256" key="3">
    <source>
        <dbReference type="ARBA" id="ARBA00022801"/>
    </source>
</evidence>
<dbReference type="SMART" id="SM00849">
    <property type="entry name" value="Lactamase_B"/>
    <property type="match status" value="1"/>
</dbReference>
<dbReference type="GO" id="GO:0046872">
    <property type="term" value="F:metal ion binding"/>
    <property type="evidence" value="ECO:0007669"/>
    <property type="project" value="UniProtKB-KW"/>
</dbReference>
<keyword evidence="4" id="KW-0862">Zinc</keyword>
<dbReference type="OrthoDB" id="9802897at2"/>
<reference evidence="6 7" key="1">
    <citation type="submission" date="2018-04" db="EMBL/GenBank/DDBJ databases">
        <title>Genomic Encyclopedia of Archaeal and Bacterial Type Strains, Phase II (KMG-II): from individual species to whole genera.</title>
        <authorList>
            <person name="Goeker M."/>
        </authorList>
    </citation>
    <scope>NUCLEOTIDE SEQUENCE [LARGE SCALE GENOMIC DNA]</scope>
    <source>
        <strain evidence="6 7">DSM 26809</strain>
    </source>
</reference>